<evidence type="ECO:0000313" key="1">
    <source>
        <dbReference type="EMBL" id="MBA4452352.1"/>
    </source>
</evidence>
<gene>
    <name evidence="1" type="ORF">H2B03_04160</name>
</gene>
<dbReference type="EMBL" id="JACEMZ010000019">
    <property type="protein sequence ID" value="MBA4452352.1"/>
    <property type="molecule type" value="Genomic_DNA"/>
</dbReference>
<proteinExistence type="predicted"/>
<comment type="caution">
    <text evidence="1">The sequence shown here is derived from an EMBL/GenBank/DDBJ whole genome shotgun (WGS) entry which is preliminary data.</text>
</comment>
<reference evidence="1 2" key="1">
    <citation type="journal article" date="2020" name="Appl. Environ. Microbiol.">
        <title>Genomic Characteristics of a Novel Species of Ammonia-Oxidizing Archaea from the Jiulong River Estuary.</title>
        <authorList>
            <person name="Zou D."/>
            <person name="Wan R."/>
            <person name="Han L."/>
            <person name="Xu M.N."/>
            <person name="Liu Y."/>
            <person name="Liu H."/>
            <person name="Kao S.J."/>
            <person name="Li M."/>
        </authorList>
    </citation>
    <scope>NUCLEOTIDE SEQUENCE [LARGE SCALE GENOMIC DNA]</scope>
    <source>
        <strain evidence="1">W1bin1</strain>
    </source>
</reference>
<sequence length="257" mass="30389">MIREAIEDDKINILKFCENTFSWGDYIADVWDYWQTERNLFVFEKNFPIGICHAVFLKEHVWIEGIRIKTEFKRQGIASKLIKHVESLAIEKQIHSSLMLIDTQNKPSLEMSQNLGYRSYQTWNFYSLLPGKNTTFEISYANTLKENEFPHYVKSWRWIPLEKETISLLNRKNCIIHSGDEHKSTAILEDSEHFKKTLIVTLFAGSDSNTVNLLYFLQNHGFEKKYQRVQILTKETLPKFENLDFKLSFHLVQKLLS</sequence>
<evidence type="ECO:0000313" key="2">
    <source>
        <dbReference type="Proteomes" id="UP000559653"/>
    </source>
</evidence>
<organism evidence="1 2">
    <name type="scientific">Candidatus Nitrosomaritimum aestuariumsis</name>
    <dbReference type="NCBI Taxonomy" id="3342354"/>
    <lineage>
        <taxon>Archaea</taxon>
        <taxon>Nitrososphaerota</taxon>
        <taxon>Nitrososphaeria</taxon>
        <taxon>Nitrosopumilales</taxon>
        <taxon>Nitrosopumilaceae</taxon>
        <taxon>Candidatus Nitrosomaritimum</taxon>
    </lineage>
</organism>
<protein>
    <submittedName>
        <fullName evidence="1">GNAT family N-acetyltransferase</fullName>
    </submittedName>
</protein>
<accession>A0AC60VYJ6</accession>
<name>A0AC60VYJ6_9ARCH</name>
<dbReference type="Proteomes" id="UP000559653">
    <property type="component" value="Unassembled WGS sequence"/>
</dbReference>